<evidence type="ECO:0000313" key="3">
    <source>
        <dbReference type="Proteomes" id="UP000663193"/>
    </source>
</evidence>
<reference evidence="3" key="1">
    <citation type="journal article" date="2021" name="BMC Genomics">
        <title>Chromosome-level genome assembly and manually-curated proteome of model necrotroph Parastagonospora nodorum Sn15 reveals a genome-wide trove of candidate effector homologs, and redundancy of virulence-related functions within an accessory chromosome.</title>
        <authorList>
            <person name="Bertazzoni S."/>
            <person name="Jones D.A.B."/>
            <person name="Phan H.T."/>
            <person name="Tan K.-C."/>
            <person name="Hane J.K."/>
        </authorList>
    </citation>
    <scope>NUCLEOTIDE SEQUENCE [LARGE SCALE GENOMIC DNA]</scope>
    <source>
        <strain evidence="3">SN15 / ATCC MYA-4574 / FGSC 10173)</strain>
    </source>
</reference>
<gene>
    <name evidence="2" type="ORF">JI435_128640</name>
</gene>
<dbReference type="RefSeq" id="XP_001803081.1">
    <property type="nucleotide sequence ID" value="XM_001803029.1"/>
</dbReference>
<accession>A0A7U2I705</accession>
<keyword evidence="3" id="KW-1185">Reference proteome</keyword>
<dbReference type="KEGG" id="pno:SNOG_12864"/>
<feature type="region of interest" description="Disordered" evidence="1">
    <location>
        <begin position="86"/>
        <end position="109"/>
    </location>
</feature>
<dbReference type="AlphaFoldDB" id="A0A7U2I705"/>
<evidence type="ECO:0000256" key="1">
    <source>
        <dbReference type="SAM" id="MobiDB-lite"/>
    </source>
</evidence>
<dbReference type="VEuPathDB" id="FungiDB:JI435_128640"/>
<protein>
    <submittedName>
        <fullName evidence="2">Uncharacterized protein</fullName>
    </submittedName>
</protein>
<dbReference type="OMA" id="EWPYGIG"/>
<dbReference type="OrthoDB" id="3934864at2759"/>
<proteinExistence type="predicted"/>
<name>A0A7U2I705_PHANO</name>
<sequence>MTSQIAASNILSLRFHTEELDNNRKFQLNRERRLYLGFIVITTFEAERSVTLFCNGLTKTRLNLLEALRSGLLELTESVNGNIIMPPTAPSSPLGRRNIPPRPSPQHRQISIGVSADTTNAIWKRMLQPGQTYGLRLSKNNGKIVACYTDKFSDRPENAQKLRIGREGGTYYFTVHDDPAPPRLFARLSMPHQAHLTGPIPFIFTIEYTTDSPSPLVLDKSRSPLSVFSEDLKSLDSLIDCRDNSTGGKVTWSAAFGCWDSDPHPTFPDNDDFVEISVDKPWRFECTLENLENDYEYVRSMEGLEAEKTYTARIAGRALGPFSRWQYGLKGDLLEGTLEERIRRWELDTDKLGSLEVEMVGEDVEFVAVA</sequence>
<dbReference type="Proteomes" id="UP000663193">
    <property type="component" value="Chromosome 16"/>
</dbReference>
<organism evidence="2 3">
    <name type="scientific">Phaeosphaeria nodorum (strain SN15 / ATCC MYA-4574 / FGSC 10173)</name>
    <name type="common">Glume blotch fungus</name>
    <name type="synonym">Parastagonospora nodorum</name>
    <dbReference type="NCBI Taxonomy" id="321614"/>
    <lineage>
        <taxon>Eukaryota</taxon>
        <taxon>Fungi</taxon>
        <taxon>Dikarya</taxon>
        <taxon>Ascomycota</taxon>
        <taxon>Pezizomycotina</taxon>
        <taxon>Dothideomycetes</taxon>
        <taxon>Pleosporomycetidae</taxon>
        <taxon>Pleosporales</taxon>
        <taxon>Pleosporineae</taxon>
        <taxon>Phaeosphaeriaceae</taxon>
        <taxon>Parastagonospora</taxon>
    </lineage>
</organism>
<dbReference type="EMBL" id="CP069038">
    <property type="protein sequence ID" value="QRD04129.1"/>
    <property type="molecule type" value="Genomic_DNA"/>
</dbReference>
<evidence type="ECO:0000313" key="2">
    <source>
        <dbReference type="EMBL" id="QRD04129.1"/>
    </source>
</evidence>